<keyword evidence="1" id="KW-0812">Transmembrane</keyword>
<accession>A0A501WJR5</accession>
<feature type="transmembrane region" description="Helical" evidence="1">
    <location>
        <begin position="92"/>
        <end position="113"/>
    </location>
</feature>
<feature type="transmembrane region" description="Helical" evidence="1">
    <location>
        <begin position="36"/>
        <end position="55"/>
    </location>
</feature>
<evidence type="ECO:0000313" key="2">
    <source>
        <dbReference type="EMBL" id="TPE45876.1"/>
    </source>
</evidence>
<comment type="caution">
    <text evidence="2">The sequence shown here is derived from an EMBL/GenBank/DDBJ whole genome shotgun (WGS) entry which is preliminary data.</text>
</comment>
<evidence type="ECO:0000256" key="1">
    <source>
        <dbReference type="SAM" id="Phobius"/>
    </source>
</evidence>
<protein>
    <submittedName>
        <fullName evidence="2">Uncharacterized protein</fullName>
    </submittedName>
</protein>
<keyword evidence="3" id="KW-1185">Reference proteome</keyword>
<keyword evidence="1" id="KW-1133">Transmembrane helix</keyword>
<reference evidence="2 3" key="1">
    <citation type="submission" date="2019-06" db="EMBL/GenBank/DDBJ databases">
        <title>A novel bacterium of genus Pontibacter, isolated from marine sediment.</title>
        <authorList>
            <person name="Huang H."/>
            <person name="Mo K."/>
            <person name="Hu Y."/>
        </authorList>
    </citation>
    <scope>NUCLEOTIDE SEQUENCE [LARGE SCALE GENOMIC DNA]</scope>
    <source>
        <strain evidence="2 3">HB172049</strain>
    </source>
</reference>
<name>A0A501WJR5_9BACT</name>
<dbReference type="AlphaFoldDB" id="A0A501WJR5"/>
<dbReference type="EMBL" id="VFRQ01000001">
    <property type="protein sequence ID" value="TPE45876.1"/>
    <property type="molecule type" value="Genomic_DNA"/>
</dbReference>
<proteinExistence type="predicted"/>
<keyword evidence="1" id="KW-0472">Membrane</keyword>
<dbReference type="Proteomes" id="UP000316727">
    <property type="component" value="Unassembled WGS sequence"/>
</dbReference>
<sequence>MLVVLFAVACAAISTTLVSSFWAEEADISLWGQKSMASFLFAYSAVLGFVLGWFATRLTRAAIRKGKAQPLHWHLKSQTLIDRLPDRTFSRAFMFSLAGCVIAALLVLLLHQIKLQYISVSEGLVLNVIYSMLFAAAITIMGVYRALGDNNMSRTRA</sequence>
<feature type="transmembrane region" description="Helical" evidence="1">
    <location>
        <begin position="125"/>
        <end position="147"/>
    </location>
</feature>
<organism evidence="2 3">
    <name type="scientific">Pontibacter mangrovi</name>
    <dbReference type="NCBI Taxonomy" id="2589816"/>
    <lineage>
        <taxon>Bacteria</taxon>
        <taxon>Pseudomonadati</taxon>
        <taxon>Bacteroidota</taxon>
        <taxon>Cytophagia</taxon>
        <taxon>Cytophagales</taxon>
        <taxon>Hymenobacteraceae</taxon>
        <taxon>Pontibacter</taxon>
    </lineage>
</organism>
<gene>
    <name evidence="2" type="ORF">FJM65_00585</name>
</gene>
<evidence type="ECO:0000313" key="3">
    <source>
        <dbReference type="Proteomes" id="UP000316727"/>
    </source>
</evidence>